<keyword evidence="5" id="KW-1185">Reference proteome</keyword>
<dbReference type="OrthoDB" id="249703at2759"/>
<feature type="compositionally biased region" description="Basic residues" evidence="2">
    <location>
        <begin position="433"/>
        <end position="450"/>
    </location>
</feature>
<feature type="compositionally biased region" description="Polar residues" evidence="2">
    <location>
        <begin position="1767"/>
        <end position="1776"/>
    </location>
</feature>
<feature type="region of interest" description="Disordered" evidence="2">
    <location>
        <begin position="366"/>
        <end position="400"/>
    </location>
</feature>
<feature type="compositionally biased region" description="Acidic residues" evidence="2">
    <location>
        <begin position="1475"/>
        <end position="1487"/>
    </location>
</feature>
<feature type="compositionally biased region" description="Basic and acidic residues" evidence="2">
    <location>
        <begin position="1"/>
        <end position="29"/>
    </location>
</feature>
<feature type="region of interest" description="Disordered" evidence="2">
    <location>
        <begin position="2066"/>
        <end position="2087"/>
    </location>
</feature>
<evidence type="ECO:0000313" key="4">
    <source>
        <dbReference type="EnsemblMetazoa" id="PHUM604780-PA"/>
    </source>
</evidence>
<keyword evidence="1" id="KW-0175">Coiled coil</keyword>
<dbReference type="EMBL" id="DS235882">
    <property type="protein sequence ID" value="EEB20185.1"/>
    <property type="molecule type" value="Genomic_DNA"/>
</dbReference>
<dbReference type="Proteomes" id="UP000009046">
    <property type="component" value="Unassembled WGS sequence"/>
</dbReference>
<dbReference type="InterPro" id="IPR051372">
    <property type="entry name" value="CWC21"/>
</dbReference>
<dbReference type="GeneID" id="8237064"/>
<dbReference type="PANTHER" id="PTHR36562">
    <property type="entry name" value="SERINE/ARGININE REPETITIVE MATRIX 2"/>
    <property type="match status" value="1"/>
</dbReference>
<dbReference type="EnsemblMetazoa" id="PHUM604780-RA">
    <property type="protein sequence ID" value="PHUM604780-PA"/>
    <property type="gene ID" value="PHUM604780"/>
</dbReference>
<evidence type="ECO:0000256" key="1">
    <source>
        <dbReference type="SAM" id="Coils"/>
    </source>
</evidence>
<dbReference type="CTD" id="8237064"/>
<name>E0W3H9_PEDHC</name>
<gene>
    <name evidence="4" type="primary">8237064</name>
    <name evidence="3" type="ORF">Phum_PHUM604780</name>
</gene>
<feature type="compositionally biased region" description="Low complexity" evidence="2">
    <location>
        <begin position="794"/>
        <end position="804"/>
    </location>
</feature>
<feature type="region of interest" description="Disordered" evidence="2">
    <location>
        <begin position="1475"/>
        <end position="1498"/>
    </location>
</feature>
<evidence type="ECO:0000256" key="2">
    <source>
        <dbReference type="SAM" id="MobiDB-lite"/>
    </source>
</evidence>
<dbReference type="HOGENOM" id="CLU_230217_0_0_1"/>
<sequence>MAAKEKKLTVTKHLKDNQGEKDKPPEIQKGKRGRKPNSVTDVKLSPEQKTPPGRKKRKENVQDGRSTPVSKRARRSIVDQDESNFAAKTPPPSGHHKFKKAHLEKELGDLLENATGRNTPLLPRNKKINEKEEESVDSADEKSGGLYINKTRKNNNNEKDTDDENVSLKSFSTLLRTRKNVENKEVEDDVLSVRSVNLKSKKVEASEDDSSSIRSLLRPNIVSKPGRKKKCVLTAIAVKKKIFIRRGRPKKTKDIVEGKGKHMEEKRVGRIKVMDKNIGEPKQKRIIKKPLKFQSKMKNDQTRLRSSIALKNQKLEKAKLKLSDKLQVNKQKSDLDDVIVDQSSKERLKNEGQSVTYAKSDTSVLSDADCEVSKKKKSGMRKRKMRSDGRNEDINSENSDKTSDIYFFSDAEGANAQESVGKNKSGKILRHVQQKGKVGSKKNLNARKQRRESGLHFETTRSPDDSSVMIVHPRFGPKIKGAKRLKPILPKTDEVNKQTKNAIAQDLMSANALSNSIATGNLNFNQLGNSYFVQSIPNFNLFTANSPIIRNYNSKTTTTAGKNFDGNLPGNNTDLPYSENGDYAIASYGSKIPPNEIIITPGGGIVLSGKGVVPSNAQNPSSVCFNGSNSNFSMEAPNGDIVYTSHESLNGVLEPGVIYQNNNKNLIQPLSCSNSNAAFYLKRPESMSTSLKSAVSDVSLSNPDISSNGNLKMNNSKTQSNCNTSTDIIVSEKALEGDCLVTAETSATSSFKGISKLDCIPSIPVAKNVNDLIMLKNKTILELRNVEREKESSRSNSLTNASSRHLQGVPNILRETNLTADEKVKLEKFQKKSKKRILKNVRHVFGSSSDLTFSEPESSNGVEKEDVKELYKTISCEQLKKSAQFVESSPKVLLQLGSEPITISYSLAPYETASMLLVTKKEKLEEKLDREEWDVLNRSPDVKGAVDVCRFSKENEEALKELGLDSDLEQTKSDMDAESPVKNAKNDELELNYVKSNSSKMGKKTVAGGDEANNVLKEMPVRKMTNCYGSGESFNTSPNNRIGVKSLLVLKNSDYLSVSPSKPPTVIDKLLEKNKSLKRAEQEGKSYNQNYRDLSENYEMMEVRPRKTFRELRTRKFIKGGGGDSRRGSHKKYIVEDQNCKIYGRRGSNPEMYSSNYLMVNSQISNENVPLRRITDPEGRKFQRRGSMDFDSMQKVLDRRCSLPTVSSDPTKLSRSLEDVNKLKTENVKTIVISSSKPLSSSKSKGMENHQPRVINIVTSNNGLKKGKNLMEEIGLGLNSTTTDDDGGGGGGGGYVNGDNKSGRRASVESSNSETENLQKLLDGLSDVNSEDKLSRRSQVPYYEGKRNSMREDKMRVSIERRKSLDEKEKKNVVIEESPEDLVTKETILSALGLQSLKAAAENAKKKRENQNNNLCQTGSGGGGYTGTLKAVIKIQRQEKKGSSKSPIKMVYKASSSSFSVSGQLEDFNNFDESEITSREDAEESTSEDNKNGNGKAKSLVIPEKASSFSIHPGRMCSDVCTYCFGKFGLLDTPCHIAQLKDADKRRNILASEVHLTADSCLCDACFRHVDKKSNCPTFTEKKSDIRRRSVRKQTCIVQNCNAESQQSIRRRLFLKLKKSVGRKIVLDAGKLEKLQPGQSLTFCNRHMYWIDYFMSCGICKKRLTSVNMYRVTSEVLELNAALSSDEIPAILTENRFLCKICNCFASIRMKCKKPSEMSSSHRQFYETCRKRILKCHGMEVPDSEAEGDAKNNSEGKSLRRAKRASKPTSTVTNENSKSDNDIEVSMEEMDKTNESEKSEKELKKVSHMNIPPKTNGNLDFGGVSITPSATEVNPTQIHVKLGNLNIGALGNLNIGQDVRHGPSRSGEIHCFPTETELALRAHFDLKPSAEDESAKSVRKGFEKCTTTIQFNSETKNLFYNLQMPYGNQSSFFRHLILLEKYFRNGDLVISKNADPKAINYISSVQNRIRSYEGIHNNPSKKLPEISPSLSILPQPIKVESRTQDVKPSVMPCRPFTLTPMPSSSSYYMKNSPLSQIQAAVQSIQPVGQKQNQGIMTSLLKSSLQQSSSKYGNHPKPEVSITSVSTDASPPIRVGTLGTTGKASVLTSKIQENLRNLASSKNNQSSQARAVILNRTVEGQKQSFVQVTTGNKTIHLTLSQFRRIQQMQMRKKQYLEHQAKMLKGKEDSSGRTRSKGGGNEEGFNLKNLSPALEIQEIKQQQQQQQKTNGNDLFPLISEVRSLVGENVNWDDAKSDGNDEGLNESFPKIPKALSVSVTKISPDYSAKEQSIESVE</sequence>
<feature type="region of interest" description="Disordered" evidence="2">
    <location>
        <begin position="1742"/>
        <end position="1804"/>
    </location>
</feature>
<organism>
    <name type="scientific">Pediculus humanus subsp. corporis</name>
    <name type="common">Body louse</name>
    <dbReference type="NCBI Taxonomy" id="121224"/>
    <lineage>
        <taxon>Eukaryota</taxon>
        <taxon>Metazoa</taxon>
        <taxon>Ecdysozoa</taxon>
        <taxon>Arthropoda</taxon>
        <taxon>Hexapoda</taxon>
        <taxon>Insecta</taxon>
        <taxon>Pterygota</taxon>
        <taxon>Neoptera</taxon>
        <taxon>Paraneoptera</taxon>
        <taxon>Psocodea</taxon>
        <taxon>Troctomorpha</taxon>
        <taxon>Phthiraptera</taxon>
        <taxon>Anoplura</taxon>
        <taxon>Pediculidae</taxon>
        <taxon>Pediculus</taxon>
    </lineage>
</organism>
<feature type="compositionally biased region" description="Basic residues" evidence="2">
    <location>
        <begin position="374"/>
        <end position="385"/>
    </location>
</feature>
<feature type="region of interest" description="Disordered" evidence="2">
    <location>
        <begin position="1280"/>
        <end position="1349"/>
    </location>
</feature>
<dbReference type="EMBL" id="AAZO01007395">
    <property type="status" value="NOT_ANNOTATED_CDS"/>
    <property type="molecule type" value="Genomic_DNA"/>
</dbReference>
<feature type="compositionally biased region" description="Basic and acidic residues" evidence="2">
    <location>
        <begin position="1789"/>
        <end position="1804"/>
    </location>
</feature>
<feature type="region of interest" description="Disordered" evidence="2">
    <location>
        <begin position="2181"/>
        <end position="2205"/>
    </location>
</feature>
<protein>
    <submittedName>
        <fullName evidence="3 4">Uncharacterized protein</fullName>
    </submittedName>
</protein>
<reference evidence="3" key="2">
    <citation type="submission" date="2007-04" db="EMBL/GenBank/DDBJ databases">
        <title>The genome of the human body louse.</title>
        <authorList>
            <consortium name="The Human Body Louse Genome Consortium"/>
            <person name="Kirkness E."/>
            <person name="Walenz B."/>
            <person name="Hass B."/>
            <person name="Bruggner R."/>
            <person name="Strausberg R."/>
        </authorList>
    </citation>
    <scope>NUCLEOTIDE SEQUENCE</scope>
    <source>
        <strain evidence="3">USDA</strain>
    </source>
</reference>
<feature type="compositionally biased region" description="Basic and acidic residues" evidence="2">
    <location>
        <begin position="2181"/>
        <end position="2190"/>
    </location>
</feature>
<feature type="coiled-coil region" evidence="1">
    <location>
        <begin position="1070"/>
        <end position="1097"/>
    </location>
</feature>
<dbReference type="eggNOG" id="ENOG502QSHZ">
    <property type="taxonomic scope" value="Eukaryota"/>
</dbReference>
<proteinExistence type="predicted"/>
<feature type="region of interest" description="Disordered" evidence="2">
    <location>
        <begin position="786"/>
        <end position="805"/>
    </location>
</feature>
<feature type="compositionally biased region" description="Basic and acidic residues" evidence="2">
    <location>
        <begin position="451"/>
        <end position="464"/>
    </location>
</feature>
<dbReference type="GO" id="GO:0005634">
    <property type="term" value="C:nucleus"/>
    <property type="evidence" value="ECO:0007669"/>
    <property type="project" value="TreeGrafter"/>
</dbReference>
<dbReference type="VEuPathDB" id="VectorBase:PHUM604780"/>
<feature type="compositionally biased region" description="Basic and acidic residues" evidence="2">
    <location>
        <begin position="1748"/>
        <end position="1758"/>
    </location>
</feature>
<reference evidence="3" key="1">
    <citation type="submission" date="2007-04" db="EMBL/GenBank/DDBJ databases">
        <title>Annotation of Pediculus humanus corporis strain USDA.</title>
        <authorList>
            <person name="Kirkness E."/>
            <person name="Hannick L."/>
            <person name="Hass B."/>
            <person name="Bruggner R."/>
            <person name="Lawson D."/>
            <person name="Bidwell S."/>
            <person name="Joardar V."/>
            <person name="Caler E."/>
            <person name="Walenz B."/>
            <person name="Inman J."/>
            <person name="Schobel S."/>
            <person name="Galinsky K."/>
            <person name="Amedeo P."/>
            <person name="Strausberg R."/>
        </authorList>
    </citation>
    <scope>NUCLEOTIDE SEQUENCE</scope>
    <source>
        <strain evidence="3">USDA</strain>
    </source>
</reference>
<feature type="compositionally biased region" description="Polar residues" evidence="2">
    <location>
        <begin position="1308"/>
        <end position="1318"/>
    </location>
</feature>
<reference evidence="4" key="3">
    <citation type="submission" date="2020-05" db="UniProtKB">
        <authorList>
            <consortium name="EnsemblMetazoa"/>
        </authorList>
    </citation>
    <scope>IDENTIFICATION</scope>
    <source>
        <strain evidence="4">USDA</strain>
    </source>
</reference>
<feature type="compositionally biased region" description="Basic and acidic residues" evidence="2">
    <location>
        <begin position="386"/>
        <end position="400"/>
    </location>
</feature>
<dbReference type="InParanoid" id="E0W3H9"/>
<feature type="region of interest" description="Disordered" evidence="2">
    <location>
        <begin position="1"/>
        <end position="165"/>
    </location>
</feature>
<feature type="region of interest" description="Disordered" evidence="2">
    <location>
        <begin position="433"/>
        <end position="468"/>
    </location>
</feature>
<evidence type="ECO:0000313" key="3">
    <source>
        <dbReference type="EMBL" id="EEB20185.1"/>
    </source>
</evidence>
<dbReference type="PANTHER" id="PTHR36562:SF6">
    <property type="entry name" value="EG:133E12.4 PROTEIN"/>
    <property type="match status" value="1"/>
</dbReference>
<feature type="region of interest" description="Disordered" evidence="2">
    <location>
        <begin position="2248"/>
        <end position="2267"/>
    </location>
</feature>
<evidence type="ECO:0000313" key="5">
    <source>
        <dbReference type="Proteomes" id="UP000009046"/>
    </source>
</evidence>
<accession>E0W3H9</accession>
<dbReference type="RefSeq" id="XP_002432923.1">
    <property type="nucleotide sequence ID" value="XM_002432878.1"/>
</dbReference>
<dbReference type="STRING" id="121224.E0W3H9"/>
<dbReference type="KEGG" id="phu:Phum_PHUM604780"/>